<gene>
    <name evidence="2" type="ORF">GMRT_10338</name>
</gene>
<evidence type="ECO:0000313" key="3">
    <source>
        <dbReference type="Proteomes" id="UP000315496"/>
    </source>
</evidence>
<dbReference type="Proteomes" id="UP000315496">
    <property type="component" value="Chromosome 5"/>
</dbReference>
<reference evidence="2" key="1">
    <citation type="submission" date="2019-05" db="EMBL/GenBank/DDBJ databases">
        <title>The compact genome of Giardia muris reveals important steps in the evolution of intestinal protozoan parasites.</title>
        <authorList>
            <person name="Xu F."/>
            <person name="Jimenez-Gonzalez A."/>
            <person name="Einarsson E."/>
            <person name="Astvaldsson A."/>
            <person name="Peirasmaki D."/>
            <person name="Eckmann L."/>
            <person name="Andersson J.O."/>
            <person name="Svard S.G."/>
            <person name="Jerlstrom-Hultqvist J."/>
        </authorList>
    </citation>
    <scope>NUCLEOTIDE SEQUENCE [LARGE SCALE GENOMIC DNA]</scope>
    <source>
        <strain evidence="2">Roberts-Thomson</strain>
    </source>
</reference>
<evidence type="ECO:0000313" key="2">
    <source>
        <dbReference type="EMBL" id="TNJ26439.1"/>
    </source>
</evidence>
<sequence length="292" mass="32728">MEQYNRIAEFYKGIYAASRELDEALRSLVEGWDIILASVLKVSESLKKLKELESPGIRETIERVVEYMDRQAEVSKGLYDRYLGLGSAIVNIQSNIALINDKLKTVRKHARRMNSGCGCTSASVDITNILAVEHEELVRICATFDVQRFRDWNNLLRAVGRGEIYMGSKALEAGTKMDIASQNMTVDKIVEKIRDRLGGLRLRTNATVDTLILGANEAITRDSLSLGGAQVYTGYNQYFHREPVKTYDPTLLAFPPSESEPTDMARPTSTRVTFMRPPTLPGTMTRTGVKLE</sequence>
<feature type="region of interest" description="Disordered" evidence="1">
    <location>
        <begin position="254"/>
        <end position="292"/>
    </location>
</feature>
<protein>
    <submittedName>
        <fullName evidence="2">Uncharacterized protein</fullName>
    </submittedName>
</protein>
<organism evidence="2 3">
    <name type="scientific">Giardia muris</name>
    <dbReference type="NCBI Taxonomy" id="5742"/>
    <lineage>
        <taxon>Eukaryota</taxon>
        <taxon>Metamonada</taxon>
        <taxon>Diplomonadida</taxon>
        <taxon>Hexamitidae</taxon>
        <taxon>Giardiinae</taxon>
        <taxon>Giardia</taxon>
    </lineage>
</organism>
<evidence type="ECO:0000256" key="1">
    <source>
        <dbReference type="SAM" id="MobiDB-lite"/>
    </source>
</evidence>
<dbReference type="AlphaFoldDB" id="A0A4Z1T1L8"/>
<proteinExistence type="predicted"/>
<comment type="caution">
    <text evidence="2">The sequence shown here is derived from an EMBL/GenBank/DDBJ whole genome shotgun (WGS) entry which is preliminary data.</text>
</comment>
<name>A0A4Z1T1L8_GIAMU</name>
<dbReference type="EMBL" id="VDLU01000005">
    <property type="protein sequence ID" value="TNJ26439.1"/>
    <property type="molecule type" value="Genomic_DNA"/>
</dbReference>
<keyword evidence="3" id="KW-1185">Reference proteome</keyword>
<dbReference type="VEuPathDB" id="GiardiaDB:GMRT_10338"/>
<accession>A0A4Z1T1L8</accession>